<accession>A0ABS7KX53</accession>
<reference evidence="2 3" key="1">
    <citation type="journal article" date="2021" name="Cell Host Microbe">
        <title>in vivo commensal control of Clostridioides difficile virulence.</title>
        <authorList>
            <person name="Girinathan B.P."/>
            <person name="Dibenedetto N."/>
            <person name="Worley J.N."/>
            <person name="Peltier J."/>
            <person name="Arrieta-Ortiz M.L."/>
            <person name="Rupa Christinal Immanuel S."/>
            <person name="Lavin R."/>
            <person name="Delaney M.L."/>
            <person name="Cummins C."/>
            <person name="Hoffmann M."/>
            <person name="Luo Y."/>
            <person name="Gonzalez-Escalona N."/>
            <person name="Allard M."/>
            <person name="Onderdonk A.B."/>
            <person name="Gerber G.K."/>
            <person name="Sonenshein A.L."/>
            <person name="Baliga N."/>
            <person name="Dupuy B."/>
            <person name="Bry L."/>
        </authorList>
    </citation>
    <scope>NUCLEOTIDE SEQUENCE [LARGE SCALE GENOMIC DNA]</scope>
    <source>
        <strain evidence="2 3">DSM 599</strain>
    </source>
</reference>
<keyword evidence="1" id="KW-1133">Transmembrane helix</keyword>
<dbReference type="Proteomes" id="UP001299068">
    <property type="component" value="Unassembled WGS sequence"/>
</dbReference>
<sequence length="62" mass="7035">MKTTNIKQKLPAIVLLIITCILIALSFAGINWALLPVSILPIILFFFPLGNYNENNHYHLLK</sequence>
<keyword evidence="1" id="KW-0812">Transmembrane</keyword>
<evidence type="ECO:0000313" key="2">
    <source>
        <dbReference type="EMBL" id="MBY0755399.1"/>
    </source>
</evidence>
<dbReference type="EMBL" id="JAIKTU010000005">
    <property type="protein sequence ID" value="MBY0755399.1"/>
    <property type="molecule type" value="Genomic_DNA"/>
</dbReference>
<feature type="transmembrane region" description="Helical" evidence="1">
    <location>
        <begin position="12"/>
        <end position="28"/>
    </location>
</feature>
<proteinExistence type="predicted"/>
<organism evidence="2 3">
    <name type="scientific">Clostridium sardiniense</name>
    <name type="common">Clostridium absonum</name>
    <dbReference type="NCBI Taxonomy" id="29369"/>
    <lineage>
        <taxon>Bacteria</taxon>
        <taxon>Bacillati</taxon>
        <taxon>Bacillota</taxon>
        <taxon>Clostridia</taxon>
        <taxon>Eubacteriales</taxon>
        <taxon>Clostridiaceae</taxon>
        <taxon>Clostridium</taxon>
    </lineage>
</organism>
<evidence type="ECO:0000256" key="1">
    <source>
        <dbReference type="SAM" id="Phobius"/>
    </source>
</evidence>
<keyword evidence="1" id="KW-0472">Membrane</keyword>
<keyword evidence="3" id="KW-1185">Reference proteome</keyword>
<gene>
    <name evidence="2" type="ORF">K5V21_08005</name>
</gene>
<name>A0ABS7KX53_CLOSR</name>
<protein>
    <submittedName>
        <fullName evidence="2">Uncharacterized protein</fullName>
    </submittedName>
</protein>
<comment type="caution">
    <text evidence="2">The sequence shown here is derived from an EMBL/GenBank/DDBJ whole genome shotgun (WGS) entry which is preliminary data.</text>
</comment>
<evidence type="ECO:0000313" key="3">
    <source>
        <dbReference type="Proteomes" id="UP001299068"/>
    </source>
</evidence>
<dbReference type="RefSeq" id="WP_221860647.1">
    <property type="nucleotide sequence ID" value="NZ_JAIKTU010000005.1"/>
</dbReference>